<reference evidence="1 2" key="1">
    <citation type="journal article" date="2024" name="Science">
        <title>Giant polyketide synthase enzymes in the biosynthesis of giant marine polyether toxins.</title>
        <authorList>
            <person name="Fallon T.R."/>
            <person name="Shende V.V."/>
            <person name="Wierzbicki I.H."/>
            <person name="Pendleton A.L."/>
            <person name="Watervoot N.F."/>
            <person name="Auber R.P."/>
            <person name="Gonzalez D.J."/>
            <person name="Wisecaver J.H."/>
            <person name="Moore B.S."/>
        </authorList>
    </citation>
    <scope>NUCLEOTIDE SEQUENCE [LARGE SCALE GENOMIC DNA]</scope>
    <source>
        <strain evidence="1 2">12B1</strain>
    </source>
</reference>
<dbReference type="EMBL" id="JBGBPQ010000005">
    <property type="protein sequence ID" value="KAL1524493.1"/>
    <property type="molecule type" value="Genomic_DNA"/>
</dbReference>
<protein>
    <submittedName>
        <fullName evidence="1">Uncharacterized protein</fullName>
    </submittedName>
</protein>
<sequence length="364" mass="39952">MFDVLRGHLAGRFDAMYISTDLEPDDAAAFKVLAPRLRGIPLLVVVGQGDTHRKRGMMAELLRQYGIDEMATVIQGRTSETAYSDAAIESYAPVPGSPHKATLSDLEGEDEISHAVQHFLLRHTSPFALVLKPPHELLGVSDEALGRTVAAAYGSFNFVVLRSSLRKDVPSLTEEEAHKRQERLLHSFKRCLWVERSVSVGTQATIDASEACAAVWPRLEADESLVKLVLTWNKLSIIRCAKSISEGGMQITSAFEQSGTSVFETIEKLADQAEKRAGIMVSIARHKGLQMPLADPLVVAVLVDDNGEMERFQRPCNAGHDAKGKPTFDPMPTSSLCALWTQDASEREELYAITIKILGRAMSP</sequence>
<comment type="caution">
    <text evidence="1">The sequence shown here is derived from an EMBL/GenBank/DDBJ whole genome shotgun (WGS) entry which is preliminary data.</text>
</comment>
<gene>
    <name evidence="1" type="ORF">AB1Y20_019387</name>
</gene>
<keyword evidence="2" id="KW-1185">Reference proteome</keyword>
<proteinExistence type="predicted"/>
<name>A0AB34JR28_PRYPA</name>
<organism evidence="1 2">
    <name type="scientific">Prymnesium parvum</name>
    <name type="common">Toxic golden alga</name>
    <dbReference type="NCBI Taxonomy" id="97485"/>
    <lineage>
        <taxon>Eukaryota</taxon>
        <taxon>Haptista</taxon>
        <taxon>Haptophyta</taxon>
        <taxon>Prymnesiophyceae</taxon>
        <taxon>Prymnesiales</taxon>
        <taxon>Prymnesiaceae</taxon>
        <taxon>Prymnesium</taxon>
    </lineage>
</organism>
<dbReference type="AlphaFoldDB" id="A0AB34JR28"/>
<evidence type="ECO:0000313" key="1">
    <source>
        <dbReference type="EMBL" id="KAL1524493.1"/>
    </source>
</evidence>
<evidence type="ECO:0000313" key="2">
    <source>
        <dbReference type="Proteomes" id="UP001515480"/>
    </source>
</evidence>
<accession>A0AB34JR28</accession>
<dbReference type="Proteomes" id="UP001515480">
    <property type="component" value="Unassembled WGS sequence"/>
</dbReference>